<evidence type="ECO:0000313" key="2">
    <source>
        <dbReference type="Proteomes" id="UP000192333"/>
    </source>
</evidence>
<protein>
    <submittedName>
        <fullName evidence="1">Uncharacterized protein</fullName>
    </submittedName>
</protein>
<organism evidence="1 2">
    <name type="scientific">Aquiflexum balticum DSM 16537</name>
    <dbReference type="NCBI Taxonomy" id="758820"/>
    <lineage>
        <taxon>Bacteria</taxon>
        <taxon>Pseudomonadati</taxon>
        <taxon>Bacteroidota</taxon>
        <taxon>Cytophagia</taxon>
        <taxon>Cytophagales</taxon>
        <taxon>Cyclobacteriaceae</taxon>
        <taxon>Aquiflexum</taxon>
    </lineage>
</organism>
<dbReference type="RefSeq" id="WP_157370287.1">
    <property type="nucleotide sequence ID" value="NZ_LT838813.1"/>
</dbReference>
<dbReference type="STRING" id="758820.SAMN00777080_4955"/>
<dbReference type="AlphaFoldDB" id="A0A1W2HBU4"/>
<name>A0A1W2HBU4_9BACT</name>
<reference evidence="2" key="1">
    <citation type="submission" date="2017-04" db="EMBL/GenBank/DDBJ databases">
        <authorList>
            <person name="Varghese N."/>
            <person name="Submissions S."/>
        </authorList>
    </citation>
    <scope>NUCLEOTIDE SEQUENCE [LARGE SCALE GENOMIC DNA]</scope>
    <source>
        <strain evidence="2">DSM 16537</strain>
    </source>
</reference>
<gene>
    <name evidence="1" type="ORF">SAMN00777080_4955</name>
</gene>
<proteinExistence type="predicted"/>
<dbReference type="Proteomes" id="UP000192333">
    <property type="component" value="Chromosome I"/>
</dbReference>
<dbReference type="EMBL" id="LT838813">
    <property type="protein sequence ID" value="SMD46274.1"/>
    <property type="molecule type" value="Genomic_DNA"/>
</dbReference>
<evidence type="ECO:0000313" key="1">
    <source>
        <dbReference type="EMBL" id="SMD46274.1"/>
    </source>
</evidence>
<keyword evidence="2" id="KW-1185">Reference proteome</keyword>
<accession>A0A1W2HBU4</accession>
<sequence>MYVRIDASKMVIQYNSHQETEMTGTSVFRLRSSVTYFEEYWVTGKEADKH</sequence>